<feature type="compositionally biased region" description="Low complexity" evidence="1">
    <location>
        <begin position="16"/>
        <end position="29"/>
    </location>
</feature>
<keyword evidence="3" id="KW-1185">Reference proteome</keyword>
<dbReference type="Proteomes" id="UP001454036">
    <property type="component" value="Unassembled WGS sequence"/>
</dbReference>
<organism evidence="2 3">
    <name type="scientific">Lithospermum erythrorhizon</name>
    <name type="common">Purple gromwell</name>
    <name type="synonym">Lithospermum officinale var. erythrorhizon</name>
    <dbReference type="NCBI Taxonomy" id="34254"/>
    <lineage>
        <taxon>Eukaryota</taxon>
        <taxon>Viridiplantae</taxon>
        <taxon>Streptophyta</taxon>
        <taxon>Embryophyta</taxon>
        <taxon>Tracheophyta</taxon>
        <taxon>Spermatophyta</taxon>
        <taxon>Magnoliopsida</taxon>
        <taxon>eudicotyledons</taxon>
        <taxon>Gunneridae</taxon>
        <taxon>Pentapetalae</taxon>
        <taxon>asterids</taxon>
        <taxon>lamiids</taxon>
        <taxon>Boraginales</taxon>
        <taxon>Boraginaceae</taxon>
        <taxon>Boraginoideae</taxon>
        <taxon>Lithospermeae</taxon>
        <taxon>Lithospermum</taxon>
    </lineage>
</organism>
<comment type="caution">
    <text evidence="2">The sequence shown here is derived from an EMBL/GenBank/DDBJ whole genome shotgun (WGS) entry which is preliminary data.</text>
</comment>
<proteinExistence type="predicted"/>
<name>A0AAV3PHT2_LITER</name>
<evidence type="ECO:0000256" key="1">
    <source>
        <dbReference type="SAM" id="MobiDB-lite"/>
    </source>
</evidence>
<evidence type="ECO:0000313" key="2">
    <source>
        <dbReference type="EMBL" id="GAA0149577.1"/>
    </source>
</evidence>
<protein>
    <submittedName>
        <fullName evidence="2">Uncharacterized protein</fullName>
    </submittedName>
</protein>
<feature type="region of interest" description="Disordered" evidence="1">
    <location>
        <begin position="1"/>
        <end position="34"/>
    </location>
</feature>
<accession>A0AAV3PHT2</accession>
<dbReference type="AlphaFoldDB" id="A0AAV3PHT2"/>
<reference evidence="2 3" key="1">
    <citation type="submission" date="2024-01" db="EMBL/GenBank/DDBJ databases">
        <title>The complete chloroplast genome sequence of Lithospermum erythrorhizon: insights into the phylogenetic relationship among Boraginaceae species and the maternal lineages of purple gromwells.</title>
        <authorList>
            <person name="Okada T."/>
            <person name="Watanabe K."/>
        </authorList>
    </citation>
    <scope>NUCLEOTIDE SEQUENCE [LARGE SCALE GENOMIC DNA]</scope>
</reference>
<sequence length="245" mass="27055">MSDSTNSHLKGQGYNSDARSSSSPQVSSSIEAWARSGSSVPLQATLLASRAPSSSRLPPQAKSVRADIHQCGSELSERDLVDMRSRYDIPSSVVLRHPKPTDRANTPPLKLRNFFVVALDNGLRLPVHPYIGEHTQNDGFLYFTVRTEMKGFCEAFLSKVGPETWGPFFFYALVPRVPSFSSEVPRVYSFLSPQKSYRSPGRHPGTLRHGGQYISGFREKSLISLSFFSFGPKPESSARSQLSPG</sequence>
<dbReference type="EMBL" id="BAABME010001429">
    <property type="protein sequence ID" value="GAA0149577.1"/>
    <property type="molecule type" value="Genomic_DNA"/>
</dbReference>
<evidence type="ECO:0000313" key="3">
    <source>
        <dbReference type="Proteomes" id="UP001454036"/>
    </source>
</evidence>
<gene>
    <name evidence="2" type="ORF">LIER_08717</name>
</gene>
<feature type="compositionally biased region" description="Polar residues" evidence="1">
    <location>
        <begin position="1"/>
        <end position="15"/>
    </location>
</feature>